<evidence type="ECO:0000256" key="2">
    <source>
        <dbReference type="SAM" id="SignalP"/>
    </source>
</evidence>
<proteinExistence type="predicted"/>
<dbReference type="PROSITE" id="PS51257">
    <property type="entry name" value="PROKAR_LIPOPROTEIN"/>
    <property type="match status" value="1"/>
</dbReference>
<accession>A0A1G7Z517</accession>
<name>A0A1G7Z517_9NOCA</name>
<sequence>MSTERILPVAVLAAAVLALTACGSTEEAGPVAATTSVVSTAPEAADEVPTDTTESSATASAGAKLTVTDIRVGRHDGFDRVVYELDGEGSPGWRVGYVDEAVQDGSGRVLPVSGAGVLEVRIDGSAYPFDTGIEPFAGPAPVPGVPDGAVVEVTDALVFEGVAQSFVGVSSGDRPFAVTALSDPARVVVDVAH</sequence>
<dbReference type="OrthoDB" id="3393679at2"/>
<organism evidence="4 5">
    <name type="scientific">Rhodococcus triatomae</name>
    <dbReference type="NCBI Taxonomy" id="300028"/>
    <lineage>
        <taxon>Bacteria</taxon>
        <taxon>Bacillati</taxon>
        <taxon>Actinomycetota</taxon>
        <taxon>Actinomycetes</taxon>
        <taxon>Mycobacteriales</taxon>
        <taxon>Nocardiaceae</taxon>
        <taxon>Rhodococcus</taxon>
    </lineage>
</organism>
<dbReference type="AlphaFoldDB" id="A0A1G7Z517"/>
<dbReference type="InterPro" id="IPR056303">
    <property type="entry name" value="AMIN-like"/>
</dbReference>
<feature type="domain" description="AMIN-like" evidence="3">
    <location>
        <begin position="66"/>
        <end position="193"/>
    </location>
</feature>
<dbReference type="Proteomes" id="UP000183263">
    <property type="component" value="Unassembled WGS sequence"/>
</dbReference>
<evidence type="ECO:0000313" key="4">
    <source>
        <dbReference type="EMBL" id="SDH03737.1"/>
    </source>
</evidence>
<feature type="signal peptide" evidence="2">
    <location>
        <begin position="1"/>
        <end position="23"/>
    </location>
</feature>
<evidence type="ECO:0000256" key="1">
    <source>
        <dbReference type="SAM" id="MobiDB-lite"/>
    </source>
</evidence>
<keyword evidence="5" id="KW-1185">Reference proteome</keyword>
<feature type="chain" id="PRO_5038704236" description="AMIN-like domain-containing protein" evidence="2">
    <location>
        <begin position="24"/>
        <end position="193"/>
    </location>
</feature>
<feature type="region of interest" description="Disordered" evidence="1">
    <location>
        <begin position="40"/>
        <end position="60"/>
    </location>
</feature>
<keyword evidence="2" id="KW-0732">Signal</keyword>
<dbReference type="EMBL" id="FNDN01000001">
    <property type="protein sequence ID" value="SDH03737.1"/>
    <property type="molecule type" value="Genomic_DNA"/>
</dbReference>
<evidence type="ECO:0000313" key="5">
    <source>
        <dbReference type="Proteomes" id="UP000183263"/>
    </source>
</evidence>
<evidence type="ECO:0000259" key="3">
    <source>
        <dbReference type="Pfam" id="PF24837"/>
    </source>
</evidence>
<protein>
    <recommendedName>
        <fullName evidence="3">AMIN-like domain-containing protein</fullName>
    </recommendedName>
</protein>
<gene>
    <name evidence="4" type="ORF">SAMN05444695_1015</name>
</gene>
<dbReference type="Pfam" id="PF24837">
    <property type="entry name" value="AMIN-like"/>
    <property type="match status" value="1"/>
</dbReference>
<reference evidence="4 5" key="1">
    <citation type="submission" date="2016-10" db="EMBL/GenBank/DDBJ databases">
        <authorList>
            <person name="de Groot N.N."/>
        </authorList>
    </citation>
    <scope>NUCLEOTIDE SEQUENCE [LARGE SCALE GENOMIC DNA]</scope>
    <source>
        <strain evidence="4 5">DSM 44892</strain>
    </source>
</reference>
<dbReference type="RefSeq" id="WP_072736968.1">
    <property type="nucleotide sequence ID" value="NZ_CP048813.1"/>
</dbReference>